<organism evidence="2">
    <name type="scientific">Pararge aegeria</name>
    <name type="common">speckled wood butterfly</name>
    <dbReference type="NCBI Taxonomy" id="116150"/>
    <lineage>
        <taxon>Eukaryota</taxon>
        <taxon>Metazoa</taxon>
        <taxon>Ecdysozoa</taxon>
        <taxon>Arthropoda</taxon>
        <taxon>Hexapoda</taxon>
        <taxon>Insecta</taxon>
        <taxon>Pterygota</taxon>
        <taxon>Neoptera</taxon>
        <taxon>Endopterygota</taxon>
        <taxon>Lepidoptera</taxon>
        <taxon>Glossata</taxon>
        <taxon>Ditrysia</taxon>
        <taxon>Papilionoidea</taxon>
        <taxon>Nymphalidae</taxon>
        <taxon>Satyrinae</taxon>
        <taxon>Satyrini</taxon>
        <taxon>Parargina</taxon>
        <taxon>Pararge</taxon>
    </lineage>
</organism>
<evidence type="ECO:0000313" key="2">
    <source>
        <dbReference type="EMBL" id="JAA85624.1"/>
    </source>
</evidence>
<sequence>MPYCNQQSVSYDHRNTEVPQHNDQCKKLQNEPIVTLKDRLAKDASSLLPFQRFNKSGVNPTYEISYTEKKKTVQQTVQIEVANNKRYDETDIESDDIFPQSISCINLTQSNSLQQKKVLETESNYPERKRRKLSTSP</sequence>
<dbReference type="EMBL" id="GAIX01006936">
    <property type="protein sequence ID" value="JAA85624.1"/>
    <property type="molecule type" value="Transcribed_RNA"/>
</dbReference>
<reference evidence="2" key="2">
    <citation type="submission" date="2013-05" db="EMBL/GenBank/DDBJ databases">
        <authorList>
            <person name="Carter J.-M."/>
            <person name="Baker S.C."/>
            <person name="Pink R."/>
            <person name="Carter D.R.F."/>
            <person name="Collins A."/>
            <person name="Tomlin J."/>
            <person name="Gibbs M."/>
            <person name="Breuker C.J."/>
        </authorList>
    </citation>
    <scope>NUCLEOTIDE SEQUENCE</scope>
    <source>
        <tissue evidence="2">Ovary</tissue>
    </source>
</reference>
<dbReference type="AlphaFoldDB" id="S4P697"/>
<feature type="region of interest" description="Disordered" evidence="1">
    <location>
        <begin position="115"/>
        <end position="137"/>
    </location>
</feature>
<reference evidence="2" key="1">
    <citation type="journal article" date="2013" name="BMC Genomics">
        <title>Unscrambling butterfly oogenesis.</title>
        <authorList>
            <person name="Carter J.M."/>
            <person name="Baker S.C."/>
            <person name="Pink R."/>
            <person name="Carter D.R."/>
            <person name="Collins A."/>
            <person name="Tomlin J."/>
            <person name="Gibbs M."/>
            <person name="Breuker C.J."/>
        </authorList>
    </citation>
    <scope>NUCLEOTIDE SEQUENCE</scope>
    <source>
        <tissue evidence="2">Ovary</tissue>
    </source>
</reference>
<feature type="non-terminal residue" evidence="2">
    <location>
        <position position="137"/>
    </location>
</feature>
<evidence type="ECO:0000256" key="1">
    <source>
        <dbReference type="SAM" id="MobiDB-lite"/>
    </source>
</evidence>
<protein>
    <submittedName>
        <fullName evidence="2">Uncharacterized protein</fullName>
    </submittedName>
</protein>
<proteinExistence type="predicted"/>
<name>S4P697_9NEOP</name>
<accession>S4P697</accession>
<feature type="compositionally biased region" description="Basic residues" evidence="1">
    <location>
        <begin position="128"/>
        <end position="137"/>
    </location>
</feature>